<dbReference type="AlphaFoldDB" id="A0A0C1L855"/>
<evidence type="ECO:0008006" key="4">
    <source>
        <dbReference type="Google" id="ProtNLM"/>
    </source>
</evidence>
<dbReference type="Proteomes" id="UP000031408">
    <property type="component" value="Unassembled WGS sequence"/>
</dbReference>
<feature type="chain" id="PRO_5002134820" description="DUF4856 domain-containing protein" evidence="1">
    <location>
        <begin position="23"/>
        <end position="369"/>
    </location>
</feature>
<proteinExistence type="predicted"/>
<sequence>MKFNLIQLSAALFLSASLVSCSKDDDGPSIKPYTVPDTYNFDNVEYSESAARISMWAGYTGILGKGSSRQLSQDSVNYLWNNTNNAFTAETAGNVPYNQDALNVLAFNLSGKTADAQVFKVLADSMVKISQYYNTPASRGVAGKYGSRVYNYTGLEFNQAIAKGMMGSLALYNINAILDKVKTDDNTSPVNGSGTAMEHNWDLAFGYVGIPKDYDTAFAYTSAIVDRPLAIGGYFGERGKYIQAGGKVFEAFRKGRAAITAKDYVTRDAAIATIKEYLEKTIAAAGYYYVTSSQTQADLGAKFHSLSEGFGFMLALKYRAANSQLSEANFLKLVDILKTDFYVLADDASNTKLKEAQAILTTAYGQLQP</sequence>
<evidence type="ECO:0000313" key="3">
    <source>
        <dbReference type="Proteomes" id="UP000031408"/>
    </source>
</evidence>
<name>A0A0C1L855_9BACT</name>
<keyword evidence="3" id="KW-1185">Reference proteome</keyword>
<dbReference type="InterPro" id="IPR032331">
    <property type="entry name" value="DUF4856"/>
</dbReference>
<dbReference type="RefSeq" id="WP_039137425.1">
    <property type="nucleotide sequence ID" value="NZ_JSVC01000004.1"/>
</dbReference>
<dbReference type="EMBL" id="JSVC01000004">
    <property type="protein sequence ID" value="KIC95796.1"/>
    <property type="molecule type" value="Genomic_DNA"/>
</dbReference>
<accession>A0A0C1L855</accession>
<comment type="caution">
    <text evidence="2">The sequence shown here is derived from an EMBL/GenBank/DDBJ whole genome shotgun (WGS) entry which is preliminary data.</text>
</comment>
<organism evidence="2 3">
    <name type="scientific">Flavihumibacter solisilvae</name>
    <dbReference type="NCBI Taxonomy" id="1349421"/>
    <lineage>
        <taxon>Bacteria</taxon>
        <taxon>Pseudomonadati</taxon>
        <taxon>Bacteroidota</taxon>
        <taxon>Chitinophagia</taxon>
        <taxon>Chitinophagales</taxon>
        <taxon>Chitinophagaceae</taxon>
        <taxon>Flavihumibacter</taxon>
    </lineage>
</organism>
<dbReference type="Pfam" id="PF16148">
    <property type="entry name" value="DUF4856"/>
    <property type="match status" value="1"/>
</dbReference>
<dbReference type="OrthoDB" id="5498726at2"/>
<reference evidence="2 3" key="1">
    <citation type="submission" date="2014-11" db="EMBL/GenBank/DDBJ databases">
        <title>Genome sequence of Flavihumibacter solisilvae 3-3.</title>
        <authorList>
            <person name="Zhou G."/>
            <person name="Li M."/>
            <person name="Wang G."/>
        </authorList>
    </citation>
    <scope>NUCLEOTIDE SEQUENCE [LARGE SCALE GENOMIC DNA]</scope>
    <source>
        <strain evidence="2 3">3-3</strain>
    </source>
</reference>
<evidence type="ECO:0000313" key="2">
    <source>
        <dbReference type="EMBL" id="KIC95796.1"/>
    </source>
</evidence>
<keyword evidence="1" id="KW-0732">Signal</keyword>
<feature type="signal peptide" evidence="1">
    <location>
        <begin position="1"/>
        <end position="22"/>
    </location>
</feature>
<gene>
    <name evidence="2" type="ORF">OI18_03935</name>
</gene>
<dbReference type="PROSITE" id="PS51257">
    <property type="entry name" value="PROKAR_LIPOPROTEIN"/>
    <property type="match status" value="1"/>
</dbReference>
<evidence type="ECO:0000256" key="1">
    <source>
        <dbReference type="SAM" id="SignalP"/>
    </source>
</evidence>
<protein>
    <recommendedName>
        <fullName evidence="4">DUF4856 domain-containing protein</fullName>
    </recommendedName>
</protein>
<dbReference type="STRING" id="1349421.OI18_03935"/>